<proteinExistence type="predicted"/>
<name>A0A645HXD6_9ZZZZ</name>
<dbReference type="EMBL" id="VSSQ01102254">
    <property type="protein sequence ID" value="MPN43691.1"/>
    <property type="molecule type" value="Genomic_DNA"/>
</dbReference>
<gene>
    <name evidence="1" type="ORF">SDC9_191251</name>
</gene>
<reference evidence="1" key="1">
    <citation type="submission" date="2019-08" db="EMBL/GenBank/DDBJ databases">
        <authorList>
            <person name="Kucharzyk K."/>
            <person name="Murdoch R.W."/>
            <person name="Higgins S."/>
            <person name="Loffler F."/>
        </authorList>
    </citation>
    <scope>NUCLEOTIDE SEQUENCE</scope>
</reference>
<dbReference type="AlphaFoldDB" id="A0A645HXD6"/>
<accession>A0A645HXD6</accession>
<evidence type="ECO:0000313" key="1">
    <source>
        <dbReference type="EMBL" id="MPN43691.1"/>
    </source>
</evidence>
<sequence>MATIDRRTAKPKKTALKISKEKVDFSWFSRSALIVSIRLNPKKQKRIQKTENPTITGLGLKRKLFPITDGPATAPKLPMSSIIP</sequence>
<comment type="caution">
    <text evidence="1">The sequence shown here is derived from an EMBL/GenBank/DDBJ whole genome shotgun (WGS) entry which is preliminary data.</text>
</comment>
<protein>
    <submittedName>
        <fullName evidence="1">Uncharacterized protein</fullName>
    </submittedName>
</protein>
<organism evidence="1">
    <name type="scientific">bioreactor metagenome</name>
    <dbReference type="NCBI Taxonomy" id="1076179"/>
    <lineage>
        <taxon>unclassified sequences</taxon>
        <taxon>metagenomes</taxon>
        <taxon>ecological metagenomes</taxon>
    </lineage>
</organism>